<keyword evidence="1" id="KW-0648">Protein biosynthesis</keyword>
<organism evidence="4">
    <name type="scientific">Zea mays</name>
    <name type="common">Maize</name>
    <dbReference type="NCBI Taxonomy" id="4577"/>
    <lineage>
        <taxon>Eukaryota</taxon>
        <taxon>Viridiplantae</taxon>
        <taxon>Streptophyta</taxon>
        <taxon>Embryophyta</taxon>
        <taxon>Tracheophyta</taxon>
        <taxon>Spermatophyta</taxon>
        <taxon>Magnoliopsida</taxon>
        <taxon>Liliopsida</taxon>
        <taxon>Poales</taxon>
        <taxon>Poaceae</taxon>
        <taxon>PACMAD clade</taxon>
        <taxon>Panicoideae</taxon>
        <taxon>Andropogonodae</taxon>
        <taxon>Andropogoneae</taxon>
        <taxon>Tripsacinae</taxon>
        <taxon>Zea</taxon>
    </lineage>
</organism>
<sequence length="350" mass="39479">MEQRASMYPPETGPFTTVVPTPPHPPAHHAQPASESGNFHSPPMVALPVRGAVRLVLKSTGDTTPPSSVPPTTPQHPGGWAARDARSSRSPTSRWVATNSVEGKVKELFRCVKAKCSELIHGWTVADKNAEKKQKAQRVKPKSAPPPTTTSTIESKKHLATVRVIQRNLVYIIGLPVHLCNESVEIMNELPEDKSITVYRCGPLVDLCRGPHIPNTSFVKAFACLKASSSYWRGKVDRESLKRVYGISFPDSRRLTEYKHFLEEAKKRDHQILGKAHELFFFHELGPGSCFFLPRGARIYNKLMDFMRQQYRDRGYQEVLSPNIYNMQLWETSGHVANYKENMFVFEDTV</sequence>
<dbReference type="Gene3D" id="3.30.980.10">
    <property type="entry name" value="Threonyl-trna Synthetase, Chain A, domain 2"/>
    <property type="match status" value="1"/>
</dbReference>
<dbReference type="Pfam" id="PF07973">
    <property type="entry name" value="tRNA_SAD"/>
    <property type="match status" value="1"/>
</dbReference>
<dbReference type="FunFam" id="3.30.930.10:FF:000198">
    <property type="entry name" value="Threonine--tRNA ligase mitochondrial 1"/>
    <property type="match status" value="1"/>
</dbReference>
<comment type="caution">
    <text evidence="4">The sequence shown here is derived from an EMBL/GenBank/DDBJ whole genome shotgun (WGS) entry which is preliminary data.</text>
</comment>
<dbReference type="Gene3D" id="3.30.930.10">
    <property type="entry name" value="Bira Bifunctional Protein, Domain 2"/>
    <property type="match status" value="1"/>
</dbReference>
<evidence type="ECO:0000256" key="1">
    <source>
        <dbReference type="ARBA" id="ARBA00022917"/>
    </source>
</evidence>
<dbReference type="PANTHER" id="PTHR11451:SF46">
    <property type="entry name" value="THREONINE--TRNA LIGASE"/>
    <property type="match status" value="1"/>
</dbReference>
<dbReference type="InterPro" id="IPR045864">
    <property type="entry name" value="aa-tRNA-synth_II/BPL/LPL"/>
</dbReference>
<proteinExistence type="predicted"/>
<evidence type="ECO:0000256" key="2">
    <source>
        <dbReference type="SAM" id="MobiDB-lite"/>
    </source>
</evidence>
<feature type="region of interest" description="Disordered" evidence="2">
    <location>
        <begin position="130"/>
        <end position="153"/>
    </location>
</feature>
<accession>A0A317Y9B2</accession>
<dbReference type="PANTHER" id="PTHR11451">
    <property type="entry name" value="THREONINE-TRNA LIGASE"/>
    <property type="match status" value="1"/>
</dbReference>
<feature type="region of interest" description="Disordered" evidence="2">
    <location>
        <begin position="1"/>
        <end position="42"/>
    </location>
</feature>
<name>A0A317Y9B2_MAIZE</name>
<dbReference type="GO" id="GO:0006412">
    <property type="term" value="P:translation"/>
    <property type="evidence" value="ECO:0007669"/>
    <property type="project" value="UniProtKB-KW"/>
</dbReference>
<gene>
    <name evidence="4" type="primary">THRRS_0</name>
    <name evidence="4" type="ORF">Zm00014a_013477</name>
</gene>
<dbReference type="SMART" id="SM00863">
    <property type="entry name" value="tRNA_SAD"/>
    <property type="match status" value="1"/>
</dbReference>
<evidence type="ECO:0000259" key="3">
    <source>
        <dbReference type="PROSITE" id="PS50862"/>
    </source>
</evidence>
<dbReference type="InterPro" id="IPR012947">
    <property type="entry name" value="tRNA_SAD"/>
</dbReference>
<dbReference type="GO" id="GO:0004812">
    <property type="term" value="F:aminoacyl-tRNA ligase activity"/>
    <property type="evidence" value="ECO:0007669"/>
    <property type="project" value="InterPro"/>
</dbReference>
<dbReference type="Proteomes" id="UP000251960">
    <property type="component" value="Chromosome 1"/>
</dbReference>
<feature type="region of interest" description="Disordered" evidence="2">
    <location>
        <begin position="59"/>
        <end position="95"/>
    </location>
</feature>
<dbReference type="SUPFAM" id="SSF55186">
    <property type="entry name" value="ThrRS/AlaRS common domain"/>
    <property type="match status" value="1"/>
</dbReference>
<protein>
    <submittedName>
        <fullName evidence="4">Threonine--tRNA ligase, mitochondrial 1</fullName>
    </submittedName>
</protein>
<dbReference type="AlphaFoldDB" id="A0A317Y9B2"/>
<keyword evidence="4" id="KW-0436">Ligase</keyword>
<dbReference type="InterPro" id="IPR018163">
    <property type="entry name" value="Thr/Ala-tRNA-synth_IIc_edit"/>
</dbReference>
<dbReference type="GO" id="GO:0005524">
    <property type="term" value="F:ATP binding"/>
    <property type="evidence" value="ECO:0007669"/>
    <property type="project" value="InterPro"/>
</dbReference>
<feature type="domain" description="Aminoacyl-transfer RNA synthetases class-II family profile" evidence="3">
    <location>
        <begin position="296"/>
        <end position="350"/>
    </location>
</feature>
<reference evidence="4" key="1">
    <citation type="journal article" date="2018" name="Nat. Genet.">
        <title>Extensive intraspecific gene order and gene structural variations between Mo17 and other maize genomes.</title>
        <authorList>
            <person name="Sun S."/>
            <person name="Zhou Y."/>
            <person name="Chen J."/>
            <person name="Shi J."/>
            <person name="Zhao H."/>
            <person name="Zhao H."/>
            <person name="Song W."/>
            <person name="Zhang M."/>
            <person name="Cui Y."/>
            <person name="Dong X."/>
            <person name="Liu H."/>
            <person name="Ma X."/>
            <person name="Jiao Y."/>
            <person name="Wang B."/>
            <person name="Wei X."/>
            <person name="Stein J.C."/>
            <person name="Glaubitz J.C."/>
            <person name="Lu F."/>
            <person name="Yu G."/>
            <person name="Liang C."/>
            <person name="Fengler K."/>
            <person name="Li B."/>
            <person name="Rafalski A."/>
            <person name="Schnable P.S."/>
            <person name="Ware D.H."/>
            <person name="Buckler E.S."/>
            <person name="Lai J."/>
        </authorList>
    </citation>
    <scope>NUCLEOTIDE SEQUENCE [LARGE SCALE GENOMIC DNA]</scope>
    <source>
        <tissue evidence="4">Seedling</tissue>
    </source>
</reference>
<evidence type="ECO:0000313" key="4">
    <source>
        <dbReference type="EMBL" id="PWZ55247.1"/>
    </source>
</evidence>
<dbReference type="SUPFAM" id="SSF55681">
    <property type="entry name" value="Class II aaRS and biotin synthetases"/>
    <property type="match status" value="1"/>
</dbReference>
<dbReference type="PROSITE" id="PS50862">
    <property type="entry name" value="AA_TRNA_LIGASE_II"/>
    <property type="match status" value="1"/>
</dbReference>
<feature type="compositionally biased region" description="Low complexity" evidence="2">
    <location>
        <begin position="9"/>
        <end position="19"/>
    </location>
</feature>
<dbReference type="EMBL" id="NCVQ01000001">
    <property type="protein sequence ID" value="PWZ55247.1"/>
    <property type="molecule type" value="Genomic_DNA"/>
</dbReference>
<dbReference type="InterPro" id="IPR006195">
    <property type="entry name" value="aa-tRNA-synth_II"/>
</dbReference>
<dbReference type="GO" id="GO:0043039">
    <property type="term" value="P:tRNA aminoacylation"/>
    <property type="evidence" value="ECO:0007669"/>
    <property type="project" value="InterPro"/>
</dbReference>